<dbReference type="SUPFAM" id="SSF56219">
    <property type="entry name" value="DNase I-like"/>
    <property type="match status" value="1"/>
</dbReference>
<comment type="caution">
    <text evidence="1">The sequence shown here is derived from an EMBL/GenBank/DDBJ whole genome shotgun (WGS) entry which is preliminary data.</text>
</comment>
<organism evidence="1 2">
    <name type="scientific">Hibiscus syriacus</name>
    <name type="common">Rose of Sharon</name>
    <dbReference type="NCBI Taxonomy" id="106335"/>
    <lineage>
        <taxon>Eukaryota</taxon>
        <taxon>Viridiplantae</taxon>
        <taxon>Streptophyta</taxon>
        <taxon>Embryophyta</taxon>
        <taxon>Tracheophyta</taxon>
        <taxon>Spermatophyta</taxon>
        <taxon>Magnoliopsida</taxon>
        <taxon>eudicotyledons</taxon>
        <taxon>Gunneridae</taxon>
        <taxon>Pentapetalae</taxon>
        <taxon>rosids</taxon>
        <taxon>malvids</taxon>
        <taxon>Malvales</taxon>
        <taxon>Malvaceae</taxon>
        <taxon>Malvoideae</taxon>
        <taxon>Hibiscus</taxon>
    </lineage>
</organism>
<reference evidence="1" key="1">
    <citation type="submission" date="2019-09" db="EMBL/GenBank/DDBJ databases">
        <title>Draft genome information of white flower Hibiscus syriacus.</title>
        <authorList>
            <person name="Kim Y.-M."/>
        </authorList>
    </citation>
    <scope>NUCLEOTIDE SEQUENCE [LARGE SCALE GENOMIC DNA]</scope>
    <source>
        <tissue evidence="1">Leaf</tissue>
    </source>
</reference>
<protein>
    <recommendedName>
        <fullName evidence="3">Reverse transcriptase domain-containing protein</fullName>
    </recommendedName>
</protein>
<gene>
    <name evidence="1" type="ORF">F3Y22_tig00110893pilonHSYRG00665</name>
</gene>
<dbReference type="EMBL" id="VEPZ02001150">
    <property type="protein sequence ID" value="KAE8690875.1"/>
    <property type="molecule type" value="Genomic_DNA"/>
</dbReference>
<sequence>MPLQVEDSRNMSFEESIEVTFGDPQDMSFDVPTVMPLEVQKDVSLEVPQVVIIEAPSTLQLLKRFQQPMEFFIIKQPTPIKHPPWFAISIIVNSFSFTNFDLCCNNLFHPYDEILPTLKAIIQRGTKVKGVIQRTIIFTKRHGDSNQETNLFTNKHGELKGGIEDIEVISKHCDGSKNKVKGSSCFVKEYVFSIQRTYDGSQTLCPPIKGCEVTRFEAKRLNISCESFIGGKHKDSILPISRRYKYLTSVYVIEDDNGSDNSCRSSSGCSVVVCPDDLEGKNVISYAVGSCENDCVGNNGFMLDIVGDNIEEECIGVIDRPFDGPVFTWSNMRESCHLSRKLDMVLVNQGWLQQFPDAIVEFFALDCSDHCLNHLEYLSIVNDSWDKPVSENPLQGRKLDTFEHISKELIWHFVDSLGTVDSNMEQISNALLGEILGVELSSKMKDNLVALVTSKEIRDVLFALNGNKASSLDGYPAGFFQHAWGIVGEEFISIVKKYFYSTWWFMFYDFNPGPKDFFLHCWDLVENVLLAQELVKGYERKHLSARCALKFDLRKASDSLDWEFVFQVLRAQVRSSYSWADLKATYEACGIWLCRLTMLVELALVGGYGVVGTGQWYHGAPPRMSDEIIWFIKGIVGLKGNVKVSPPSSLAAK</sequence>
<name>A0A6A2ZIU8_HIBSY</name>
<keyword evidence="2" id="KW-1185">Reference proteome</keyword>
<dbReference type="AlphaFoldDB" id="A0A6A2ZIU8"/>
<dbReference type="InterPro" id="IPR036691">
    <property type="entry name" value="Endo/exonu/phosph_ase_sf"/>
</dbReference>
<proteinExistence type="predicted"/>
<evidence type="ECO:0008006" key="3">
    <source>
        <dbReference type="Google" id="ProtNLM"/>
    </source>
</evidence>
<evidence type="ECO:0000313" key="2">
    <source>
        <dbReference type="Proteomes" id="UP000436088"/>
    </source>
</evidence>
<accession>A0A6A2ZIU8</accession>
<evidence type="ECO:0000313" key="1">
    <source>
        <dbReference type="EMBL" id="KAE8690875.1"/>
    </source>
</evidence>
<dbReference type="Proteomes" id="UP000436088">
    <property type="component" value="Unassembled WGS sequence"/>
</dbReference>